<sequence>MGDSKFGWAWLPRELLDLILDYVVEFPDYVRMAYDLPLPLPYGRPFFGSSHGWLFTIEKSMAITLVNPFSGKTILLPEFKDPWEDYQLWLDNDEYERFPGKGILSSDPSLDPDSYQVAIIHLDVNNLACFKSGERDWNFLKVKKKYHFSDVVYHNGLLHGVDSRGTGELVRVDDVTAGTETIIVPPRRNSEGIRTNYLVTTQEGDLLRVQRHLEENDDDDGLKYRTSGFKVFKLAQEHSIVQVRQKWTAIESIGDQALFLGDSNSECVLASHFPGCKPNCIYYTEYYYDTYYFVPRGADDDVGMFNLETRTFGTHYVPDPAHMPLLPAIWIVPNLKG</sequence>
<evidence type="ECO:0000313" key="2">
    <source>
        <dbReference type="EMBL" id="KAK2983544.1"/>
    </source>
</evidence>
<accession>A0AA88RE46</accession>
<dbReference type="InterPro" id="IPR050942">
    <property type="entry name" value="F-box_BR-signaling"/>
</dbReference>
<dbReference type="InterPro" id="IPR005174">
    <property type="entry name" value="KIB1-4_b-propeller"/>
</dbReference>
<reference evidence="2" key="1">
    <citation type="submission" date="2022-12" db="EMBL/GenBank/DDBJ databases">
        <title>Draft genome assemblies for two species of Escallonia (Escalloniales).</title>
        <authorList>
            <person name="Chanderbali A."/>
            <person name="Dervinis C."/>
            <person name="Anghel I."/>
            <person name="Soltis D."/>
            <person name="Soltis P."/>
            <person name="Zapata F."/>
        </authorList>
    </citation>
    <scope>NUCLEOTIDE SEQUENCE</scope>
    <source>
        <strain evidence="2">UCBG92.1500</strain>
        <tissue evidence="2">Leaf</tissue>
    </source>
</reference>
<dbReference type="AlphaFoldDB" id="A0AA88RE46"/>
<dbReference type="PANTHER" id="PTHR44259">
    <property type="entry name" value="OS07G0183000 PROTEIN-RELATED"/>
    <property type="match status" value="1"/>
</dbReference>
<organism evidence="2 3">
    <name type="scientific">Escallonia rubra</name>
    <dbReference type="NCBI Taxonomy" id="112253"/>
    <lineage>
        <taxon>Eukaryota</taxon>
        <taxon>Viridiplantae</taxon>
        <taxon>Streptophyta</taxon>
        <taxon>Embryophyta</taxon>
        <taxon>Tracheophyta</taxon>
        <taxon>Spermatophyta</taxon>
        <taxon>Magnoliopsida</taxon>
        <taxon>eudicotyledons</taxon>
        <taxon>Gunneridae</taxon>
        <taxon>Pentapetalae</taxon>
        <taxon>asterids</taxon>
        <taxon>campanulids</taxon>
        <taxon>Escalloniales</taxon>
        <taxon>Escalloniaceae</taxon>
        <taxon>Escallonia</taxon>
    </lineage>
</organism>
<dbReference type="EMBL" id="JAVXUO010001311">
    <property type="protein sequence ID" value="KAK2983544.1"/>
    <property type="molecule type" value="Genomic_DNA"/>
</dbReference>
<keyword evidence="3" id="KW-1185">Reference proteome</keyword>
<gene>
    <name evidence="2" type="ORF">RJ640_023078</name>
</gene>
<evidence type="ECO:0000313" key="3">
    <source>
        <dbReference type="Proteomes" id="UP001187471"/>
    </source>
</evidence>
<protein>
    <recommendedName>
        <fullName evidence="1">KIB1-4 beta-propeller domain-containing protein</fullName>
    </recommendedName>
</protein>
<proteinExistence type="predicted"/>
<feature type="domain" description="KIB1-4 beta-propeller" evidence="1">
    <location>
        <begin position="32"/>
        <end position="306"/>
    </location>
</feature>
<dbReference type="Proteomes" id="UP001187471">
    <property type="component" value="Unassembled WGS sequence"/>
</dbReference>
<dbReference type="Pfam" id="PF03478">
    <property type="entry name" value="Beta-prop_KIB1-4"/>
    <property type="match status" value="1"/>
</dbReference>
<name>A0AA88RE46_9ASTE</name>
<comment type="caution">
    <text evidence="2">The sequence shown here is derived from an EMBL/GenBank/DDBJ whole genome shotgun (WGS) entry which is preliminary data.</text>
</comment>
<evidence type="ECO:0000259" key="1">
    <source>
        <dbReference type="Pfam" id="PF03478"/>
    </source>
</evidence>
<dbReference type="PANTHER" id="PTHR44259:SF93">
    <property type="entry name" value="PROTEIN, PUTATIVE (DUF295)-RELATED"/>
    <property type="match status" value="1"/>
</dbReference>